<reference evidence="2" key="1">
    <citation type="submission" date="2022-06" db="EMBL/GenBank/DDBJ databases">
        <title>Genome Sequence of Candolleomyces eurysporus.</title>
        <authorList>
            <person name="Buettner E."/>
        </authorList>
    </citation>
    <scope>NUCLEOTIDE SEQUENCE</scope>
    <source>
        <strain evidence="2">VTCC 930004</strain>
    </source>
</reference>
<evidence type="ECO:0000313" key="3">
    <source>
        <dbReference type="Proteomes" id="UP001140091"/>
    </source>
</evidence>
<proteinExistence type="predicted"/>
<dbReference type="EMBL" id="JANBPK010001209">
    <property type="protein sequence ID" value="KAJ2924703.1"/>
    <property type="molecule type" value="Genomic_DNA"/>
</dbReference>
<feature type="compositionally biased region" description="Polar residues" evidence="1">
    <location>
        <begin position="246"/>
        <end position="274"/>
    </location>
</feature>
<feature type="compositionally biased region" description="Low complexity" evidence="1">
    <location>
        <begin position="233"/>
        <end position="242"/>
    </location>
</feature>
<keyword evidence="3" id="KW-1185">Reference proteome</keyword>
<dbReference type="AlphaFoldDB" id="A0A9W8J2L7"/>
<feature type="region of interest" description="Disordered" evidence="1">
    <location>
        <begin position="1"/>
        <end position="76"/>
    </location>
</feature>
<gene>
    <name evidence="2" type="ORF">H1R20_g12414</name>
</gene>
<feature type="compositionally biased region" description="Basic and acidic residues" evidence="1">
    <location>
        <begin position="31"/>
        <end position="44"/>
    </location>
</feature>
<feature type="compositionally biased region" description="Low complexity" evidence="1">
    <location>
        <begin position="197"/>
        <end position="215"/>
    </location>
</feature>
<organism evidence="2 3">
    <name type="scientific">Candolleomyces eurysporus</name>
    <dbReference type="NCBI Taxonomy" id="2828524"/>
    <lineage>
        <taxon>Eukaryota</taxon>
        <taxon>Fungi</taxon>
        <taxon>Dikarya</taxon>
        <taxon>Basidiomycota</taxon>
        <taxon>Agaricomycotina</taxon>
        <taxon>Agaricomycetes</taxon>
        <taxon>Agaricomycetidae</taxon>
        <taxon>Agaricales</taxon>
        <taxon>Agaricineae</taxon>
        <taxon>Psathyrellaceae</taxon>
        <taxon>Candolleomyces</taxon>
    </lineage>
</organism>
<evidence type="ECO:0000256" key="1">
    <source>
        <dbReference type="SAM" id="MobiDB-lite"/>
    </source>
</evidence>
<evidence type="ECO:0000313" key="2">
    <source>
        <dbReference type="EMBL" id="KAJ2924703.1"/>
    </source>
</evidence>
<dbReference type="Proteomes" id="UP001140091">
    <property type="component" value="Unassembled WGS sequence"/>
</dbReference>
<feature type="region of interest" description="Disordered" evidence="1">
    <location>
        <begin position="95"/>
        <end position="274"/>
    </location>
</feature>
<accession>A0A9W8J2L7</accession>
<feature type="compositionally biased region" description="Acidic residues" evidence="1">
    <location>
        <begin position="63"/>
        <end position="76"/>
    </location>
</feature>
<sequence>MKGPGFTGFGMKKGVASVPEDGAGAAGPEAKANRDDEEGNKADPLDFSLPPIDSTPDPYNDPGFDDVDPEDIYVPGLDDDYGGLGLAYGYNGAYGVGGVYDDDGEGGATDLESPTKSLSSLAGSDSDSDSDFDDDGELPQGHEEEEEAGGRNGRGFRFEPDVVSTQKEEQMRLAGFVPPSSNNPFVDSSLRLPTEPLALLQQYQSQSQLSQSQAESQERGRGWSPNKPLMSLQSSQPQSQSPDKLASQNRLTRRSSTISPAKSSQAMYGKYNSQFDVKKRVEEVDRLLEKDLELDSSYAGSVVGVSVNDAEEEDDEEDEERDGKLFEGWLKDTSD</sequence>
<feature type="compositionally biased region" description="Acidic residues" evidence="1">
    <location>
        <begin position="126"/>
        <end position="147"/>
    </location>
</feature>
<name>A0A9W8J2L7_9AGAR</name>
<protein>
    <submittedName>
        <fullName evidence="2">Uncharacterized protein</fullName>
    </submittedName>
</protein>
<dbReference type="OrthoDB" id="10666425at2759"/>
<feature type="compositionally biased region" description="Acidic residues" evidence="1">
    <location>
        <begin position="309"/>
        <end position="320"/>
    </location>
</feature>
<feature type="region of interest" description="Disordered" evidence="1">
    <location>
        <begin position="303"/>
        <end position="335"/>
    </location>
</feature>
<comment type="caution">
    <text evidence="2">The sequence shown here is derived from an EMBL/GenBank/DDBJ whole genome shotgun (WGS) entry which is preliminary data.</text>
</comment>
<feature type="compositionally biased region" description="Basic and acidic residues" evidence="1">
    <location>
        <begin position="321"/>
        <end position="335"/>
    </location>
</feature>
<feature type="non-terminal residue" evidence="2">
    <location>
        <position position="335"/>
    </location>
</feature>
<feature type="compositionally biased region" description="Basic and acidic residues" evidence="1">
    <location>
        <begin position="156"/>
        <end position="171"/>
    </location>
</feature>